<gene>
    <name evidence="2" type="ORF">FA13DRAFT_204657</name>
</gene>
<name>A0A4Y7SFF0_COPMI</name>
<reference evidence="2 3" key="1">
    <citation type="journal article" date="2019" name="Nat. Ecol. Evol.">
        <title>Megaphylogeny resolves global patterns of mushroom evolution.</title>
        <authorList>
            <person name="Varga T."/>
            <person name="Krizsan K."/>
            <person name="Foldi C."/>
            <person name="Dima B."/>
            <person name="Sanchez-Garcia M."/>
            <person name="Sanchez-Ramirez S."/>
            <person name="Szollosi G.J."/>
            <person name="Szarkandi J.G."/>
            <person name="Papp V."/>
            <person name="Albert L."/>
            <person name="Andreopoulos W."/>
            <person name="Angelini C."/>
            <person name="Antonin V."/>
            <person name="Barry K.W."/>
            <person name="Bougher N.L."/>
            <person name="Buchanan P."/>
            <person name="Buyck B."/>
            <person name="Bense V."/>
            <person name="Catcheside P."/>
            <person name="Chovatia M."/>
            <person name="Cooper J."/>
            <person name="Damon W."/>
            <person name="Desjardin D."/>
            <person name="Finy P."/>
            <person name="Geml J."/>
            <person name="Haridas S."/>
            <person name="Hughes K."/>
            <person name="Justo A."/>
            <person name="Karasinski D."/>
            <person name="Kautmanova I."/>
            <person name="Kiss B."/>
            <person name="Kocsube S."/>
            <person name="Kotiranta H."/>
            <person name="LaButti K.M."/>
            <person name="Lechner B.E."/>
            <person name="Liimatainen K."/>
            <person name="Lipzen A."/>
            <person name="Lukacs Z."/>
            <person name="Mihaltcheva S."/>
            <person name="Morgado L.N."/>
            <person name="Niskanen T."/>
            <person name="Noordeloos M.E."/>
            <person name="Ohm R.A."/>
            <person name="Ortiz-Santana B."/>
            <person name="Ovrebo C."/>
            <person name="Racz N."/>
            <person name="Riley R."/>
            <person name="Savchenko A."/>
            <person name="Shiryaev A."/>
            <person name="Soop K."/>
            <person name="Spirin V."/>
            <person name="Szebenyi C."/>
            <person name="Tomsovsky M."/>
            <person name="Tulloss R.E."/>
            <person name="Uehling J."/>
            <person name="Grigoriev I.V."/>
            <person name="Vagvolgyi C."/>
            <person name="Papp T."/>
            <person name="Martin F.M."/>
            <person name="Miettinen O."/>
            <person name="Hibbett D.S."/>
            <person name="Nagy L.G."/>
        </authorList>
    </citation>
    <scope>NUCLEOTIDE SEQUENCE [LARGE SCALE GENOMIC DNA]</scope>
    <source>
        <strain evidence="2 3">FP101781</strain>
    </source>
</reference>
<dbReference type="AlphaFoldDB" id="A0A4Y7SFF0"/>
<protein>
    <submittedName>
        <fullName evidence="2">Uncharacterized protein</fullName>
    </submittedName>
</protein>
<proteinExistence type="predicted"/>
<accession>A0A4Y7SFF0</accession>
<organism evidence="2 3">
    <name type="scientific">Coprinellus micaceus</name>
    <name type="common">Glistening ink-cap mushroom</name>
    <name type="synonym">Coprinus micaceus</name>
    <dbReference type="NCBI Taxonomy" id="71717"/>
    <lineage>
        <taxon>Eukaryota</taxon>
        <taxon>Fungi</taxon>
        <taxon>Dikarya</taxon>
        <taxon>Basidiomycota</taxon>
        <taxon>Agaricomycotina</taxon>
        <taxon>Agaricomycetes</taxon>
        <taxon>Agaricomycetidae</taxon>
        <taxon>Agaricales</taxon>
        <taxon>Agaricineae</taxon>
        <taxon>Psathyrellaceae</taxon>
        <taxon>Coprinellus</taxon>
    </lineage>
</organism>
<sequence>MSRSIDTFRGPCTSSRPGTRDRWHPGATPPSDPHVKQGSSSRDASTPTLKTIARYSRRQCGQEVQHVPSQITSGDAKCVRYPMILSLVWYRMSFREALQRNNTGSACLGRGCIRPVTGFASDDNTCHPTTDATQGLSLSAPNISRGAVMVATLSLRRCRRLLFFDSLTLLTERVRSLDLPRRCSWVRGPLPIREVICST</sequence>
<dbReference type="EMBL" id="QPFP01000135">
    <property type="protein sequence ID" value="TEB20598.1"/>
    <property type="molecule type" value="Genomic_DNA"/>
</dbReference>
<evidence type="ECO:0000313" key="2">
    <source>
        <dbReference type="EMBL" id="TEB20598.1"/>
    </source>
</evidence>
<feature type="compositionally biased region" description="Polar residues" evidence="1">
    <location>
        <begin position="37"/>
        <end position="47"/>
    </location>
</feature>
<evidence type="ECO:0000313" key="3">
    <source>
        <dbReference type="Proteomes" id="UP000298030"/>
    </source>
</evidence>
<evidence type="ECO:0000256" key="1">
    <source>
        <dbReference type="SAM" id="MobiDB-lite"/>
    </source>
</evidence>
<keyword evidence="3" id="KW-1185">Reference proteome</keyword>
<feature type="region of interest" description="Disordered" evidence="1">
    <location>
        <begin position="1"/>
        <end position="47"/>
    </location>
</feature>
<dbReference type="Proteomes" id="UP000298030">
    <property type="component" value="Unassembled WGS sequence"/>
</dbReference>
<comment type="caution">
    <text evidence="2">The sequence shown here is derived from an EMBL/GenBank/DDBJ whole genome shotgun (WGS) entry which is preliminary data.</text>
</comment>